<dbReference type="Proteomes" id="UP001239111">
    <property type="component" value="Chromosome 3"/>
</dbReference>
<organism evidence="1 2">
    <name type="scientific">Eretmocerus hayati</name>
    <dbReference type="NCBI Taxonomy" id="131215"/>
    <lineage>
        <taxon>Eukaryota</taxon>
        <taxon>Metazoa</taxon>
        <taxon>Ecdysozoa</taxon>
        <taxon>Arthropoda</taxon>
        <taxon>Hexapoda</taxon>
        <taxon>Insecta</taxon>
        <taxon>Pterygota</taxon>
        <taxon>Neoptera</taxon>
        <taxon>Endopterygota</taxon>
        <taxon>Hymenoptera</taxon>
        <taxon>Apocrita</taxon>
        <taxon>Proctotrupomorpha</taxon>
        <taxon>Chalcidoidea</taxon>
        <taxon>Aphelinidae</taxon>
        <taxon>Aphelininae</taxon>
        <taxon>Eretmocerus</taxon>
    </lineage>
</organism>
<dbReference type="EMBL" id="CM056743">
    <property type="protein sequence ID" value="KAJ8674018.1"/>
    <property type="molecule type" value="Genomic_DNA"/>
</dbReference>
<name>A0ACC2NS37_9HYME</name>
<protein>
    <submittedName>
        <fullName evidence="1">Uncharacterized protein</fullName>
    </submittedName>
</protein>
<accession>A0ACC2NS37</accession>
<gene>
    <name evidence="1" type="ORF">QAD02_005280</name>
</gene>
<sequence>MADEDILMDHMFNCIQNVSSPYKVNIFSEILDGLSTLANKIVQRVNRDFPSNNLDHTLISKMIEWTADDAEDSVSYNFKCVPERVSLAVGVIDSKNISQTSAEMEKMLGYFQASNPFTRGKYLINIVTSERFSFMNFAENFFRRAWQRKFIDLTVIEWIQEEQVEKAPFTVNFHLMREKTYEVKVSLAAIITFGVLIFTAFIFAVWARLLGFRRQNWSFLNMLTVQMGGSIAHQGPMKLSEKVFQMSIYIATFVLVTVGTDFMLEIFVSIPTLTEIRTIQDLADSDIDLVVDHTTYEYFRPEYYLWIRNDPAVKKIFDRLKPARYATEFHHSFCQRPTSNSLSLDESINLCITNSYYENQVMMSDDTYQIDNIQDPIISFMPYIELSDFPSLFKSCFQDMVNRFLEVGIIKIWEGSKMEYHDSEPRISDKASIENESEDPKIPLKKQLLPIFVAGSILSFSALICELIWKNFIEKTQFGVLARAFYCNFLSSSVDGNITIKLTLASESIKRLKSAQFRLPLTKQKKYQRALTVHPIPPPCTLKRSRVTDSSLQDGSDVVRNASVARQILTPGETDECYKVVTADVHAPDLSIEDV</sequence>
<reference evidence="1" key="1">
    <citation type="submission" date="2023-04" db="EMBL/GenBank/DDBJ databases">
        <title>A chromosome-level genome assembly of the parasitoid wasp Eretmocerus hayati.</title>
        <authorList>
            <person name="Zhong Y."/>
            <person name="Liu S."/>
            <person name="Liu Y."/>
        </authorList>
    </citation>
    <scope>NUCLEOTIDE SEQUENCE</scope>
    <source>
        <strain evidence="1">ZJU_SS_LIU_2023</strain>
    </source>
</reference>
<evidence type="ECO:0000313" key="1">
    <source>
        <dbReference type="EMBL" id="KAJ8674018.1"/>
    </source>
</evidence>
<evidence type="ECO:0000313" key="2">
    <source>
        <dbReference type="Proteomes" id="UP001239111"/>
    </source>
</evidence>
<keyword evidence="2" id="KW-1185">Reference proteome</keyword>
<comment type="caution">
    <text evidence="1">The sequence shown here is derived from an EMBL/GenBank/DDBJ whole genome shotgun (WGS) entry which is preliminary data.</text>
</comment>
<proteinExistence type="predicted"/>